<dbReference type="EMBL" id="FZPH01000008">
    <property type="protein sequence ID" value="SNT53799.1"/>
    <property type="molecule type" value="Genomic_DNA"/>
</dbReference>
<keyword evidence="2" id="KW-1185">Reference proteome</keyword>
<reference evidence="1" key="1">
    <citation type="submission" date="2017-06" db="EMBL/GenBank/DDBJ databases">
        <authorList>
            <person name="Kim H.J."/>
            <person name="Triplett B.A."/>
        </authorList>
    </citation>
    <scope>NUCLEOTIDE SEQUENCE [LARGE SCALE GENOMIC DNA]</scope>
    <source>
        <strain evidence="1">CGMCC 4.5593</strain>
    </source>
</reference>
<name>A0A239NI48_9ACTN</name>
<dbReference type="Proteomes" id="UP000198362">
    <property type="component" value="Unassembled WGS sequence"/>
</dbReference>
<evidence type="ECO:0000313" key="1">
    <source>
        <dbReference type="EMBL" id="SNT53799.1"/>
    </source>
</evidence>
<gene>
    <name evidence="1" type="ORF">SAMN05421812_108305</name>
</gene>
<organism evidence="1 2">
    <name type="scientific">Asanoa hainanensis</name>
    <dbReference type="NCBI Taxonomy" id="560556"/>
    <lineage>
        <taxon>Bacteria</taxon>
        <taxon>Bacillati</taxon>
        <taxon>Actinomycetota</taxon>
        <taxon>Actinomycetes</taxon>
        <taxon>Micromonosporales</taxon>
        <taxon>Micromonosporaceae</taxon>
        <taxon>Asanoa</taxon>
    </lineage>
</organism>
<proteinExistence type="predicted"/>
<dbReference type="OrthoDB" id="4337871at2"/>
<accession>A0A239NI48</accession>
<sequence>MANAKANGWDASIKLLYPTDEGTFFTLAALAAGEPYDVVANVEIGENLNEAVDEHILRVSIVNLTTATQVAFVEVQEDLKPENNTKRRAELRAKFPPIPNLTSGDVLQAVASYKVVAGVNFDLSTAQSETFAAE</sequence>
<protein>
    <submittedName>
        <fullName evidence="1">Uncharacterized protein</fullName>
    </submittedName>
</protein>
<dbReference type="AlphaFoldDB" id="A0A239NI48"/>
<dbReference type="RefSeq" id="WP_089251626.1">
    <property type="nucleotide sequence ID" value="NZ_FZPH01000008.1"/>
</dbReference>
<evidence type="ECO:0000313" key="2">
    <source>
        <dbReference type="Proteomes" id="UP000198362"/>
    </source>
</evidence>